<evidence type="ECO:0000256" key="8">
    <source>
        <dbReference type="SAM" id="SignalP"/>
    </source>
</evidence>
<keyword evidence="2" id="KW-0964">Secreted</keyword>
<evidence type="ECO:0000256" key="2">
    <source>
        <dbReference type="ARBA" id="ARBA00022525"/>
    </source>
</evidence>
<evidence type="ECO:0000256" key="6">
    <source>
        <dbReference type="ARBA" id="ARBA00037771"/>
    </source>
</evidence>
<evidence type="ECO:0000256" key="3">
    <source>
        <dbReference type="ARBA" id="ARBA00022690"/>
    </source>
</evidence>
<evidence type="ECO:0000256" key="7">
    <source>
        <dbReference type="ARBA" id="ARBA00039837"/>
    </source>
</evidence>
<dbReference type="AlphaFoldDB" id="A0A8C9K3T8"/>
<reference evidence="10" key="2">
    <citation type="submission" date="2025-09" db="UniProtKB">
        <authorList>
            <consortium name="Ensembl"/>
        </authorList>
    </citation>
    <scope>IDENTIFICATION</scope>
</reference>
<dbReference type="PROSITE" id="PS00282">
    <property type="entry name" value="KAZAL_1"/>
    <property type="match status" value="1"/>
</dbReference>
<dbReference type="InterPro" id="IPR051597">
    <property type="entry name" value="Bifunctional_prot_inhibitor"/>
</dbReference>
<dbReference type="GO" id="GO:0005576">
    <property type="term" value="C:extracellular region"/>
    <property type="evidence" value="ECO:0007669"/>
    <property type="project" value="UniProtKB-SubCell"/>
</dbReference>
<evidence type="ECO:0000256" key="1">
    <source>
        <dbReference type="ARBA" id="ARBA00004613"/>
    </source>
</evidence>
<accession>A0A8C9K3T8</accession>
<keyword evidence="4" id="KW-0722">Serine protease inhibitor</keyword>
<keyword evidence="11" id="KW-1185">Reference proteome</keyword>
<comment type="subcellular location">
    <subcellularLocation>
        <location evidence="1">Secreted</location>
    </subcellularLocation>
</comment>
<dbReference type="Gene3D" id="3.30.60.30">
    <property type="match status" value="2"/>
</dbReference>
<organism evidence="10 11">
    <name type="scientific">Panthera tigris altaica</name>
    <name type="common">Siberian tiger</name>
    <dbReference type="NCBI Taxonomy" id="74533"/>
    <lineage>
        <taxon>Eukaryota</taxon>
        <taxon>Metazoa</taxon>
        <taxon>Chordata</taxon>
        <taxon>Craniata</taxon>
        <taxon>Vertebrata</taxon>
        <taxon>Euteleostomi</taxon>
        <taxon>Mammalia</taxon>
        <taxon>Eutheria</taxon>
        <taxon>Laurasiatheria</taxon>
        <taxon>Carnivora</taxon>
        <taxon>Feliformia</taxon>
        <taxon>Felidae</taxon>
        <taxon>Pantherinae</taxon>
        <taxon>Panthera</taxon>
    </lineage>
</organism>
<feature type="domain" description="Kazal-like" evidence="9">
    <location>
        <begin position="26"/>
        <end position="84"/>
    </location>
</feature>
<feature type="chain" id="PRO_5034020522" description="Double-headed protease inhibitor, submandibular gland" evidence="8">
    <location>
        <begin position="19"/>
        <end position="135"/>
    </location>
</feature>
<dbReference type="Ensembl" id="ENSPTIT00000014127.1">
    <property type="protein sequence ID" value="ENSPTIP00000010180.1"/>
    <property type="gene ID" value="ENSPTIG00000011009.1"/>
</dbReference>
<keyword evidence="5" id="KW-1015">Disulfide bond</keyword>
<dbReference type="SUPFAM" id="SSF100895">
    <property type="entry name" value="Kazal-type serine protease inhibitors"/>
    <property type="match status" value="2"/>
</dbReference>
<comment type="function">
    <text evidence="6">This inhibitor is composed of two homologous actively inhibiting halves: one which inhibits trypsin, the other which inhibits elastase.</text>
</comment>
<dbReference type="CDD" id="cd00104">
    <property type="entry name" value="KAZAL_FS"/>
    <property type="match status" value="1"/>
</dbReference>
<feature type="domain" description="Kazal-like" evidence="9">
    <location>
        <begin position="85"/>
        <end position="135"/>
    </location>
</feature>
<evidence type="ECO:0000313" key="11">
    <source>
        <dbReference type="Proteomes" id="UP000675900"/>
    </source>
</evidence>
<name>A0A8C9K3T8_PANTA</name>
<protein>
    <recommendedName>
        <fullName evidence="7">Double-headed protease inhibitor, submandibular gland</fullName>
    </recommendedName>
</protein>
<evidence type="ECO:0000259" key="9">
    <source>
        <dbReference type="PROSITE" id="PS51465"/>
    </source>
</evidence>
<sequence length="135" mass="15072">MKSITAFAIITLAATTWAASPPGELGLLLVNCSQYNRKGSGIACSKELKPICGIDHKTYSNECMFCLLNQNKQFQLRKLYDDKCQIECTNYSAICTMEYFPLCGSDGKVYSNKCSFCNEVVKRRGTLFLAKYGQC</sequence>
<dbReference type="Pfam" id="PF00050">
    <property type="entry name" value="Kazal_1"/>
    <property type="match status" value="2"/>
</dbReference>
<dbReference type="FunFam" id="3.30.60.30:FF:000037">
    <property type="entry name" value="Ovomucoid"/>
    <property type="match status" value="1"/>
</dbReference>
<proteinExistence type="predicted"/>
<dbReference type="PRINTS" id="PR00290">
    <property type="entry name" value="KAZALINHBTR"/>
</dbReference>
<dbReference type="PANTHER" id="PTHR47729:SF1">
    <property type="entry name" value="OVOMUCOID-LIKE-RELATED"/>
    <property type="match status" value="1"/>
</dbReference>
<dbReference type="PANTHER" id="PTHR47729">
    <property type="entry name" value="SERINE PEPTIDASE INHIBITOR, KAZAL TYPE 2, TANDEM DUPLICATE 1-RELATED"/>
    <property type="match status" value="1"/>
</dbReference>
<dbReference type="Proteomes" id="UP000675900">
    <property type="component" value="Unassembled WGS sequence"/>
</dbReference>
<keyword evidence="8" id="KW-0732">Signal</keyword>
<evidence type="ECO:0000313" key="10">
    <source>
        <dbReference type="Ensembl" id="ENSPTIP00000010180.1"/>
    </source>
</evidence>
<dbReference type="PROSITE" id="PS51465">
    <property type="entry name" value="KAZAL_2"/>
    <property type="match status" value="2"/>
</dbReference>
<keyword evidence="3" id="KW-0646">Protease inhibitor</keyword>
<dbReference type="SMART" id="SM00280">
    <property type="entry name" value="KAZAL"/>
    <property type="match status" value="2"/>
</dbReference>
<reference evidence="10" key="1">
    <citation type="submission" date="2025-08" db="UniProtKB">
        <authorList>
            <consortium name="Ensembl"/>
        </authorList>
    </citation>
    <scope>IDENTIFICATION</scope>
</reference>
<dbReference type="GeneTree" id="ENSGT00520000060726"/>
<dbReference type="InterPro" id="IPR002350">
    <property type="entry name" value="Kazal_dom"/>
</dbReference>
<evidence type="ECO:0000256" key="5">
    <source>
        <dbReference type="ARBA" id="ARBA00023157"/>
    </source>
</evidence>
<dbReference type="InterPro" id="IPR036058">
    <property type="entry name" value="Kazal_dom_sf"/>
</dbReference>
<dbReference type="InterPro" id="IPR001239">
    <property type="entry name" value="Prot_inh_Kazal-m"/>
</dbReference>
<feature type="signal peptide" evidence="8">
    <location>
        <begin position="1"/>
        <end position="18"/>
    </location>
</feature>
<dbReference type="GO" id="GO:0004867">
    <property type="term" value="F:serine-type endopeptidase inhibitor activity"/>
    <property type="evidence" value="ECO:0007669"/>
    <property type="project" value="UniProtKB-KW"/>
</dbReference>
<evidence type="ECO:0000256" key="4">
    <source>
        <dbReference type="ARBA" id="ARBA00022900"/>
    </source>
</evidence>